<reference evidence="2" key="1">
    <citation type="submission" date="2022-11" db="EMBL/GenBank/DDBJ databases">
        <title>Description of Microcella daejonensis nov. sp, isolated from riverside soil.</title>
        <authorList>
            <person name="Molina K.M."/>
            <person name="Kim S.B."/>
        </authorList>
    </citation>
    <scope>NUCLEOTIDE SEQUENCE</scope>
    <source>
        <strain evidence="2">MMS21-STM12</strain>
    </source>
</reference>
<protein>
    <submittedName>
        <fullName evidence="2">Uncharacterized protein</fullName>
    </submittedName>
</protein>
<evidence type="ECO:0000313" key="3">
    <source>
        <dbReference type="Proteomes" id="UP001164706"/>
    </source>
</evidence>
<dbReference type="EMBL" id="CP113089">
    <property type="protein sequence ID" value="WAB81022.1"/>
    <property type="molecule type" value="Genomic_DNA"/>
</dbReference>
<gene>
    <name evidence="2" type="ORF">OVN18_10725</name>
</gene>
<sequence length="254" mass="26986">MPETLSPLGLRTRESGPLPAPLLARPDDLERLLDDDGLAAWIADELMTPGAVLSPTAIDDAPAAPAIGRTAITTMMRHTLRDAHPLVARFLPVELRAEAALSGAGTAAHARLEQGARLLARLIAHYWAAVRTAYPQAWSDRDGHLLFSREGLTALSRFGAEVITARVSRHEILPEYFVTAMQPVAERVPLARASRPALAPHPAADQLLAELVAALRGADAETAAGQFPVRATWGSTASPISAPWESPASPHSPA</sequence>
<organism evidence="2 3">
    <name type="scientific">Microcella daejeonensis</name>
    <dbReference type="NCBI Taxonomy" id="2994971"/>
    <lineage>
        <taxon>Bacteria</taxon>
        <taxon>Bacillati</taxon>
        <taxon>Actinomycetota</taxon>
        <taxon>Actinomycetes</taxon>
        <taxon>Micrococcales</taxon>
        <taxon>Microbacteriaceae</taxon>
        <taxon>Microcella</taxon>
    </lineage>
</organism>
<dbReference type="KEGG" id="mdb:OVN18_10725"/>
<accession>A0A9E8SAW3</accession>
<keyword evidence="3" id="KW-1185">Reference proteome</keyword>
<dbReference type="AlphaFoldDB" id="A0A9E8SAW3"/>
<proteinExistence type="predicted"/>
<evidence type="ECO:0000256" key="1">
    <source>
        <dbReference type="SAM" id="MobiDB-lite"/>
    </source>
</evidence>
<feature type="region of interest" description="Disordered" evidence="1">
    <location>
        <begin position="1"/>
        <end position="22"/>
    </location>
</feature>
<dbReference type="Proteomes" id="UP001164706">
    <property type="component" value="Chromosome"/>
</dbReference>
<evidence type="ECO:0000313" key="2">
    <source>
        <dbReference type="EMBL" id="WAB81022.1"/>
    </source>
</evidence>
<name>A0A9E8SAW3_9MICO</name>
<dbReference type="RefSeq" id="WP_267780773.1">
    <property type="nucleotide sequence ID" value="NZ_CP113089.1"/>
</dbReference>